<accession>H2BQM4</accession>
<dbReference type="Pfam" id="PF18962">
    <property type="entry name" value="Por_Secre_tail"/>
    <property type="match status" value="1"/>
</dbReference>
<protein>
    <recommendedName>
        <fullName evidence="2">Secretion system C-terminal sorting domain-containing protein</fullName>
    </recommendedName>
</protein>
<dbReference type="OrthoDB" id="2582440at2"/>
<sequence>MKQIYIIVSFLLCIPVFSQLHIKPYGNQDSFVYVESGFLFVEKQIDLSINPSEAKKASLYLRDEAQLLQGNSNSPNTGNGMLSVFQEGNASAYTYNYWSTPVQDVSGSSVFGNILFEPLDELNSKKALITSDLNGYSNPLKISDRWIYKFMGGNYSDWIYVGKHFDLLPGEGFTMKGVGGTNTFVNILGIPNNPGNKQRYDFRGRAYNGTISLAVEIDKNRLVGNPYPSALDLKKFLEENPATTGVAYFWDSSLVESHYIKDYEGGYGVYSPAGGNNGYVPPVFRKFDESGNQLNTTGETGKHIARRFAPIGQGFLVEGKQNGNLIFKNEYRVFEKENSLTSEFKQAKINSEEIAMLRLNVEFNEKYIRQLLLIHHPEATSGIDHAMDAKNMSVLESDVGFLIEDLSYLIDVRPFEKFEEIPLFLKIAIPSEVVFHKTTAISLNPIYLLDLETKTYHDLSENKFNILLDPGNYNQRFRITFNKGIDENTPDVAAPAINEFRIFQNNLLNRLELLFMEENSTNTVFLYDSLGKKMFEIKTLGNQTSYQFPTQNLSNGVYLVKIIAQHGRVISKKVIISN</sequence>
<proteinExistence type="predicted"/>
<dbReference type="Proteomes" id="UP000003844">
    <property type="component" value="Unassembled WGS sequence"/>
</dbReference>
<keyword evidence="4" id="KW-1185">Reference proteome</keyword>
<gene>
    <name evidence="3" type="ORF">Gilli_0035</name>
</gene>
<dbReference type="EMBL" id="JH594605">
    <property type="protein sequence ID" value="EHQ04193.1"/>
    <property type="molecule type" value="Genomic_DNA"/>
</dbReference>
<dbReference type="HOGENOM" id="CLU_471564_0_0_10"/>
<dbReference type="InterPro" id="IPR026444">
    <property type="entry name" value="Secre_tail"/>
</dbReference>
<dbReference type="AlphaFoldDB" id="H2BQM4"/>
<dbReference type="RefSeq" id="WP_006987085.1">
    <property type="nucleotide sequence ID" value="NZ_JH594605.1"/>
</dbReference>
<name>H2BQM4_GILLR</name>
<dbReference type="NCBIfam" id="TIGR04183">
    <property type="entry name" value="Por_Secre_tail"/>
    <property type="match status" value="1"/>
</dbReference>
<evidence type="ECO:0000313" key="4">
    <source>
        <dbReference type="Proteomes" id="UP000003844"/>
    </source>
</evidence>
<evidence type="ECO:0000256" key="1">
    <source>
        <dbReference type="ARBA" id="ARBA00022729"/>
    </source>
</evidence>
<organism evidence="3 4">
    <name type="scientific">Gillisia limnaea (strain DSM 15749 / LMG 21470 / R-8282)</name>
    <dbReference type="NCBI Taxonomy" id="865937"/>
    <lineage>
        <taxon>Bacteria</taxon>
        <taxon>Pseudomonadati</taxon>
        <taxon>Bacteroidota</taxon>
        <taxon>Flavobacteriia</taxon>
        <taxon>Flavobacteriales</taxon>
        <taxon>Flavobacteriaceae</taxon>
        <taxon>Gillisia</taxon>
    </lineage>
</organism>
<feature type="domain" description="Secretion system C-terminal sorting" evidence="2">
    <location>
        <begin position="517"/>
        <end position="576"/>
    </location>
</feature>
<evidence type="ECO:0000313" key="3">
    <source>
        <dbReference type="EMBL" id="EHQ04193.1"/>
    </source>
</evidence>
<dbReference type="STRING" id="865937.Gilli_0035"/>
<reference evidence="4" key="1">
    <citation type="journal article" date="2012" name="Stand. Genomic Sci.">
        <title>Genome sequence of the Antarctic rhodopsins-containing flavobacterium Gillisia limnaea type strain (R-8282(T)).</title>
        <authorList>
            <person name="Riedel T."/>
            <person name="Held B."/>
            <person name="Nolan M."/>
            <person name="Lucas S."/>
            <person name="Lapidus A."/>
            <person name="Tice H."/>
            <person name="Del Rio T.G."/>
            <person name="Cheng J.F."/>
            <person name="Han C."/>
            <person name="Tapia R."/>
            <person name="Goodwin L.A."/>
            <person name="Pitluck S."/>
            <person name="Liolios K."/>
            <person name="Mavromatis K."/>
            <person name="Pagani I."/>
            <person name="Ivanova N."/>
            <person name="Mikhailova N."/>
            <person name="Pati A."/>
            <person name="Chen A."/>
            <person name="Palaniappan K."/>
            <person name="Land M."/>
            <person name="Rohde M."/>
            <person name="Tindall B.J."/>
            <person name="Detter J.C."/>
            <person name="Goker M."/>
            <person name="Bristow J."/>
            <person name="Eisen J.A."/>
            <person name="Markowitz V."/>
            <person name="Hugenholtz P."/>
            <person name="Kyrpides N.C."/>
            <person name="Klenk H.P."/>
            <person name="Woyke T."/>
        </authorList>
    </citation>
    <scope>NUCLEOTIDE SEQUENCE [LARGE SCALE GENOMIC DNA]</scope>
    <source>
        <strain evidence="4">DSM 15749 / LMG 21470 / R-8282</strain>
    </source>
</reference>
<evidence type="ECO:0000259" key="2">
    <source>
        <dbReference type="Pfam" id="PF18962"/>
    </source>
</evidence>
<keyword evidence="1" id="KW-0732">Signal</keyword>
<dbReference type="eggNOG" id="COG1345">
    <property type="taxonomic scope" value="Bacteria"/>
</dbReference>